<dbReference type="OrthoDB" id="3472201at2"/>
<keyword evidence="1" id="KW-1133">Transmembrane helix</keyword>
<name>A0A1G6RS90_9ACTN</name>
<dbReference type="PROSITE" id="PS51257">
    <property type="entry name" value="PROKAR_LIPOPROTEIN"/>
    <property type="match status" value="1"/>
</dbReference>
<organism evidence="3 4">
    <name type="scientific">Glycomyces harbinensis</name>
    <dbReference type="NCBI Taxonomy" id="58114"/>
    <lineage>
        <taxon>Bacteria</taxon>
        <taxon>Bacillati</taxon>
        <taxon>Actinomycetota</taxon>
        <taxon>Actinomycetes</taxon>
        <taxon>Glycomycetales</taxon>
        <taxon>Glycomycetaceae</taxon>
        <taxon>Glycomyces</taxon>
    </lineage>
</organism>
<gene>
    <name evidence="3" type="ORF">SAMN05216270_101628</name>
</gene>
<dbReference type="STRING" id="58114.SAMN05216270_101628"/>
<sequence>MRTRLLAAVACLSALAGCGGAEAEPPDVIVEYFDSNEVANDPFPTESCCEDRRAQFAAMGGPDAVIGGLLSVYSCEEDGVTSCELDAAQTETARDFAGDDGELFGRPILVQYADGDLEVVDLYIVQRSDGDTLLIDPDGRGYDGGLDDFRSGNDLFEAEDWIVTAEDIAGVDGGGGFTTVSAKTTPAWVPWAIGAAAALVALLLCLKIIARLRDHREPTRS</sequence>
<keyword evidence="4" id="KW-1185">Reference proteome</keyword>
<keyword evidence="1" id="KW-0812">Transmembrane</keyword>
<dbReference type="EMBL" id="FNAD01000001">
    <property type="protein sequence ID" value="SDD07291.1"/>
    <property type="molecule type" value="Genomic_DNA"/>
</dbReference>
<dbReference type="RefSeq" id="WP_091028138.1">
    <property type="nucleotide sequence ID" value="NZ_FNAD01000001.1"/>
</dbReference>
<dbReference type="Proteomes" id="UP000198949">
    <property type="component" value="Unassembled WGS sequence"/>
</dbReference>
<protein>
    <submittedName>
        <fullName evidence="3">Uncharacterized protein</fullName>
    </submittedName>
</protein>
<feature type="signal peptide" evidence="2">
    <location>
        <begin position="1"/>
        <end position="23"/>
    </location>
</feature>
<proteinExistence type="predicted"/>
<reference evidence="4" key="1">
    <citation type="submission" date="2016-10" db="EMBL/GenBank/DDBJ databases">
        <authorList>
            <person name="Varghese N."/>
            <person name="Submissions S."/>
        </authorList>
    </citation>
    <scope>NUCLEOTIDE SEQUENCE [LARGE SCALE GENOMIC DNA]</scope>
    <source>
        <strain evidence="4">CGMCC 4.3516</strain>
    </source>
</reference>
<feature type="chain" id="PRO_5011454957" evidence="2">
    <location>
        <begin position="24"/>
        <end position="221"/>
    </location>
</feature>
<dbReference type="AlphaFoldDB" id="A0A1G6RS90"/>
<accession>A0A1G6RS90</accession>
<keyword evidence="2" id="KW-0732">Signal</keyword>
<evidence type="ECO:0000256" key="1">
    <source>
        <dbReference type="SAM" id="Phobius"/>
    </source>
</evidence>
<keyword evidence="1" id="KW-0472">Membrane</keyword>
<feature type="transmembrane region" description="Helical" evidence="1">
    <location>
        <begin position="188"/>
        <end position="210"/>
    </location>
</feature>
<evidence type="ECO:0000313" key="3">
    <source>
        <dbReference type="EMBL" id="SDD07291.1"/>
    </source>
</evidence>
<evidence type="ECO:0000256" key="2">
    <source>
        <dbReference type="SAM" id="SignalP"/>
    </source>
</evidence>
<evidence type="ECO:0000313" key="4">
    <source>
        <dbReference type="Proteomes" id="UP000198949"/>
    </source>
</evidence>